<organism evidence="1">
    <name type="scientific">freshwater metagenome</name>
    <dbReference type="NCBI Taxonomy" id="449393"/>
    <lineage>
        <taxon>unclassified sequences</taxon>
        <taxon>metagenomes</taxon>
        <taxon>ecological metagenomes</taxon>
    </lineage>
</organism>
<dbReference type="AlphaFoldDB" id="A0A6J7RLY0"/>
<accession>A0A6J7RLY0</accession>
<name>A0A6J7RLY0_9ZZZZ</name>
<dbReference type="EMBL" id="CAFBPJ010000229">
    <property type="protein sequence ID" value="CAB5029817.1"/>
    <property type="molecule type" value="Genomic_DNA"/>
</dbReference>
<gene>
    <name evidence="1" type="ORF">UFOPK4092_01506</name>
</gene>
<evidence type="ECO:0000313" key="1">
    <source>
        <dbReference type="EMBL" id="CAB5029817.1"/>
    </source>
</evidence>
<proteinExistence type="predicted"/>
<protein>
    <submittedName>
        <fullName evidence="1">Unannotated protein</fullName>
    </submittedName>
</protein>
<sequence length="49" mass="5425">MTGGPEHAGAQLCCANRAEVRFNGDVRGLRMRANLVHARRVYDIEADAR</sequence>
<reference evidence="1" key="1">
    <citation type="submission" date="2020-05" db="EMBL/GenBank/DDBJ databases">
        <authorList>
            <person name="Chiriac C."/>
            <person name="Salcher M."/>
            <person name="Ghai R."/>
            <person name="Kavagutti S V."/>
        </authorList>
    </citation>
    <scope>NUCLEOTIDE SEQUENCE</scope>
</reference>